<dbReference type="STRING" id="1190415.SAMN05216593_103229"/>
<dbReference type="EMBL" id="FRDA01000003">
    <property type="protein sequence ID" value="SHM80189.1"/>
    <property type="molecule type" value="Genomic_DNA"/>
</dbReference>
<name>A0A1M7LPL9_9PSED</name>
<protein>
    <recommendedName>
        <fullName evidence="4">FlxA-like protein</fullName>
    </recommendedName>
</protein>
<feature type="compositionally biased region" description="Low complexity" evidence="1">
    <location>
        <begin position="86"/>
        <end position="95"/>
    </location>
</feature>
<evidence type="ECO:0000256" key="1">
    <source>
        <dbReference type="SAM" id="MobiDB-lite"/>
    </source>
</evidence>
<feature type="region of interest" description="Disordered" evidence="1">
    <location>
        <begin position="86"/>
        <end position="105"/>
    </location>
</feature>
<dbReference type="RefSeq" id="WP_073163668.1">
    <property type="nucleotide sequence ID" value="NZ_FRDA01000003.1"/>
</dbReference>
<feature type="region of interest" description="Disordered" evidence="1">
    <location>
        <begin position="31"/>
        <end position="68"/>
    </location>
</feature>
<organism evidence="2 3">
    <name type="scientific">Pseudomonas asturiensis</name>
    <dbReference type="NCBI Taxonomy" id="1190415"/>
    <lineage>
        <taxon>Bacteria</taxon>
        <taxon>Pseudomonadati</taxon>
        <taxon>Pseudomonadota</taxon>
        <taxon>Gammaproteobacteria</taxon>
        <taxon>Pseudomonadales</taxon>
        <taxon>Pseudomonadaceae</taxon>
        <taxon>Pseudomonas</taxon>
    </lineage>
</organism>
<evidence type="ECO:0000313" key="3">
    <source>
        <dbReference type="Proteomes" id="UP000183983"/>
    </source>
</evidence>
<evidence type="ECO:0000313" key="2">
    <source>
        <dbReference type="EMBL" id="SHM80189.1"/>
    </source>
</evidence>
<dbReference type="Proteomes" id="UP000183983">
    <property type="component" value="Unassembled WGS sequence"/>
</dbReference>
<evidence type="ECO:0008006" key="4">
    <source>
        <dbReference type="Google" id="ProtNLM"/>
    </source>
</evidence>
<dbReference type="AlphaFoldDB" id="A0A1M7LPL9"/>
<sequence length="141" mass="14313">MTTINTSTLNAYSSSLSVTVKNQEAQAATAVATDDKKTAETDVAAANATGPVEGGSAGGSSSSALDSTIEKIKEQIKQAQKQLAQEQSQLAAAQSGKGTPEEKAQKALSILSQIMATSATLQTLQASLLQLQTQGGVNTTA</sequence>
<reference evidence="2 3" key="1">
    <citation type="submission" date="2016-11" db="EMBL/GenBank/DDBJ databases">
        <authorList>
            <person name="Jaros S."/>
            <person name="Januszkiewicz K."/>
            <person name="Wedrychowicz H."/>
        </authorList>
    </citation>
    <scope>NUCLEOTIDE SEQUENCE [LARGE SCALE GENOMIC DNA]</scope>
    <source>
        <strain evidence="2 3">LMG 26898</strain>
    </source>
</reference>
<proteinExistence type="predicted"/>
<gene>
    <name evidence="2" type="ORF">SAMN05216593_103229</name>
</gene>
<accession>A0A1M7LPL9</accession>